<dbReference type="AlphaFoldDB" id="A0A3P7LTS6"/>
<keyword evidence="2" id="KW-1185">Reference proteome</keyword>
<evidence type="ECO:0000313" key="1">
    <source>
        <dbReference type="EMBL" id="VDN16610.1"/>
    </source>
</evidence>
<accession>A0A3P7LTS6</accession>
<proteinExistence type="predicted"/>
<dbReference type="OrthoDB" id="6285984at2759"/>
<dbReference type="Proteomes" id="UP000281553">
    <property type="component" value="Unassembled WGS sequence"/>
</dbReference>
<evidence type="ECO:0000313" key="2">
    <source>
        <dbReference type="Proteomes" id="UP000281553"/>
    </source>
</evidence>
<reference evidence="1 2" key="1">
    <citation type="submission" date="2018-11" db="EMBL/GenBank/DDBJ databases">
        <authorList>
            <consortium name="Pathogen Informatics"/>
        </authorList>
    </citation>
    <scope>NUCLEOTIDE SEQUENCE [LARGE SCALE GENOMIC DNA]</scope>
</reference>
<gene>
    <name evidence="1" type="ORF">DILT_LOCUS12441</name>
</gene>
<protein>
    <submittedName>
        <fullName evidence="1">Uncharacterized protein</fullName>
    </submittedName>
</protein>
<dbReference type="EMBL" id="UYRU01066470">
    <property type="protein sequence ID" value="VDN16610.1"/>
    <property type="molecule type" value="Genomic_DNA"/>
</dbReference>
<name>A0A3P7LTS6_DIBLA</name>
<organism evidence="1 2">
    <name type="scientific">Dibothriocephalus latus</name>
    <name type="common">Fish tapeworm</name>
    <name type="synonym">Diphyllobothrium latum</name>
    <dbReference type="NCBI Taxonomy" id="60516"/>
    <lineage>
        <taxon>Eukaryota</taxon>
        <taxon>Metazoa</taxon>
        <taxon>Spiralia</taxon>
        <taxon>Lophotrochozoa</taxon>
        <taxon>Platyhelminthes</taxon>
        <taxon>Cestoda</taxon>
        <taxon>Eucestoda</taxon>
        <taxon>Diphyllobothriidea</taxon>
        <taxon>Diphyllobothriidae</taxon>
        <taxon>Dibothriocephalus</taxon>
    </lineage>
</organism>
<sequence length="259" mass="29726">MLNQWPSVQYTGDIDQHGQPVSDSQVLLFAEQLEKHVNPHVSSQLNMNKAKQVILDNNPNAEAFLAKYKELQLRNIRELDPFVYLLAKIKHDPDLLNAINTNRTSKNGNQSQTDDVDQLQRLIHSQDNSYNTSAEPQQEQYTSDDENTYYPAYGMGDGDLNDQESCLERLQALANVGFDTSKKRSKQPLRTLPQWIYERPYLSMDYFLSDILTAKGNDGAYIKALPLKDARSARNFAIDENMREFQFGSYICTSHFCFL</sequence>